<protein>
    <submittedName>
        <fullName evidence="1">Uncharacterized protein</fullName>
    </submittedName>
</protein>
<comment type="caution">
    <text evidence="1">The sequence shown here is derived from an EMBL/GenBank/DDBJ whole genome shotgun (WGS) entry which is preliminary data.</text>
</comment>
<proteinExistence type="predicted"/>
<sequence length="78" mass="8684">MGVIVSSTGYNNSPHLFTSTLLTNRVIINATVNSVVSWLYSTVPTAFKQQMEGLRETETKTFTFFVICYFATSSSFSI</sequence>
<evidence type="ECO:0000313" key="1">
    <source>
        <dbReference type="EMBL" id="KAF6033412.1"/>
    </source>
</evidence>
<gene>
    <name evidence="1" type="ORF">EB796_008273</name>
</gene>
<name>A0A7J7K463_BUGNE</name>
<organism evidence="1 2">
    <name type="scientific">Bugula neritina</name>
    <name type="common">Brown bryozoan</name>
    <name type="synonym">Sertularia neritina</name>
    <dbReference type="NCBI Taxonomy" id="10212"/>
    <lineage>
        <taxon>Eukaryota</taxon>
        <taxon>Metazoa</taxon>
        <taxon>Spiralia</taxon>
        <taxon>Lophotrochozoa</taxon>
        <taxon>Bryozoa</taxon>
        <taxon>Gymnolaemata</taxon>
        <taxon>Cheilostomatida</taxon>
        <taxon>Flustrina</taxon>
        <taxon>Buguloidea</taxon>
        <taxon>Bugulidae</taxon>
        <taxon>Bugula</taxon>
    </lineage>
</organism>
<evidence type="ECO:0000313" key="2">
    <source>
        <dbReference type="Proteomes" id="UP000593567"/>
    </source>
</evidence>
<keyword evidence="2" id="KW-1185">Reference proteome</keyword>
<accession>A0A7J7K463</accession>
<reference evidence="1" key="1">
    <citation type="submission" date="2020-06" db="EMBL/GenBank/DDBJ databases">
        <title>Draft genome of Bugula neritina, a colonial animal packing powerful symbionts and potential medicines.</title>
        <authorList>
            <person name="Rayko M."/>
        </authorList>
    </citation>
    <scope>NUCLEOTIDE SEQUENCE [LARGE SCALE GENOMIC DNA]</scope>
    <source>
        <strain evidence="1">Kwan_BN1</strain>
    </source>
</reference>
<dbReference type="AlphaFoldDB" id="A0A7J7K463"/>
<dbReference type="EMBL" id="VXIV02001344">
    <property type="protein sequence ID" value="KAF6033412.1"/>
    <property type="molecule type" value="Genomic_DNA"/>
</dbReference>
<dbReference type="Proteomes" id="UP000593567">
    <property type="component" value="Unassembled WGS sequence"/>
</dbReference>